<dbReference type="RefSeq" id="WP_212225216.1">
    <property type="nucleotide sequence ID" value="NZ_JAGUCN010000002.1"/>
</dbReference>
<name>A0ABS5K5U4_9BACT</name>
<dbReference type="Gene3D" id="3.40.50.300">
    <property type="entry name" value="P-loop containing nucleotide triphosphate hydrolases"/>
    <property type="match status" value="1"/>
</dbReference>
<evidence type="ECO:0000313" key="1">
    <source>
        <dbReference type="EMBL" id="MBS2210322.1"/>
    </source>
</evidence>
<protein>
    <submittedName>
        <fullName evidence="1">Sulfotransferase family 2 domain-containing protein</fullName>
    </submittedName>
</protein>
<dbReference type="InterPro" id="IPR005331">
    <property type="entry name" value="Sulfotransferase"/>
</dbReference>
<comment type="caution">
    <text evidence="1">The sequence shown here is derived from an EMBL/GenBank/DDBJ whole genome shotgun (WGS) entry which is preliminary data.</text>
</comment>
<reference evidence="1 2" key="1">
    <citation type="journal article" date="2014" name="Int. J. Syst. Evol. Microbiol.">
        <title>Carboxylicivirga gen. nov. in the family Marinilabiliaceae with two novel species, Carboxylicivirga mesophila sp. nov. and Carboxylicivirga taeanensis sp. nov., and reclassification of Cytophaga fermentans as Saccharicrinis fermentans gen. nov., comb. nov.</title>
        <authorList>
            <person name="Yang S.H."/>
            <person name="Seo H.S."/>
            <person name="Woo J.H."/>
            <person name="Oh H.M."/>
            <person name="Jang H."/>
            <person name="Lee J.H."/>
            <person name="Kim S.J."/>
            <person name="Kwon K.K."/>
        </authorList>
    </citation>
    <scope>NUCLEOTIDE SEQUENCE [LARGE SCALE GENOMIC DNA]</scope>
    <source>
        <strain evidence="1 2">JCM 18290</strain>
    </source>
</reference>
<dbReference type="Proteomes" id="UP000721861">
    <property type="component" value="Unassembled WGS sequence"/>
</dbReference>
<sequence length="243" mass="29392">MAEREVKRWSVPEIFNKIKRRTGYYKRQYVRQHPGVKDAVFIWIPKNGGTSMFQVLKPHGMQYLDNEAAVRFYFPNKGLVSFGPLNYSHLRASNLVNESFHQSAFKFAIVRNPYERAVSSFFYFKQHKWIHPQMSFREFTYHISKIDFEKDCSTFNSYEGYLFPQLRYISNRDSLLTDFIARLENIHEDVEVIKQHLQLEFEFPRLNTTEHEHYKQYYCEDSQQNILKAYREDFEKLNYKTEL</sequence>
<organism evidence="1 2">
    <name type="scientific">Carboxylicivirga mesophila</name>
    <dbReference type="NCBI Taxonomy" id="1166478"/>
    <lineage>
        <taxon>Bacteria</taxon>
        <taxon>Pseudomonadati</taxon>
        <taxon>Bacteroidota</taxon>
        <taxon>Bacteroidia</taxon>
        <taxon>Marinilabiliales</taxon>
        <taxon>Marinilabiliaceae</taxon>
        <taxon>Carboxylicivirga</taxon>
    </lineage>
</organism>
<accession>A0ABS5K5U4</accession>
<dbReference type="InterPro" id="IPR027417">
    <property type="entry name" value="P-loop_NTPase"/>
</dbReference>
<evidence type="ECO:0000313" key="2">
    <source>
        <dbReference type="Proteomes" id="UP000721861"/>
    </source>
</evidence>
<dbReference type="EMBL" id="JAGUCN010000002">
    <property type="protein sequence ID" value="MBS2210322.1"/>
    <property type="molecule type" value="Genomic_DNA"/>
</dbReference>
<dbReference type="SUPFAM" id="SSF52540">
    <property type="entry name" value="P-loop containing nucleoside triphosphate hydrolases"/>
    <property type="match status" value="1"/>
</dbReference>
<proteinExistence type="predicted"/>
<gene>
    <name evidence="1" type="ORF">KEM09_02865</name>
</gene>
<keyword evidence="2" id="KW-1185">Reference proteome</keyword>
<dbReference type="Pfam" id="PF03567">
    <property type="entry name" value="Sulfotransfer_2"/>
    <property type="match status" value="1"/>
</dbReference>